<keyword evidence="3" id="KW-1185">Reference proteome</keyword>
<name>A0ABX1P1M4_9RHOO</name>
<organism evidence="2 3">
    <name type="scientific">Aromatoleum bremense</name>
    <dbReference type="NCBI Taxonomy" id="76115"/>
    <lineage>
        <taxon>Bacteria</taxon>
        <taxon>Pseudomonadati</taxon>
        <taxon>Pseudomonadota</taxon>
        <taxon>Betaproteobacteria</taxon>
        <taxon>Rhodocyclales</taxon>
        <taxon>Rhodocyclaceae</taxon>
        <taxon>Aromatoleum</taxon>
    </lineage>
</organism>
<proteinExistence type="predicted"/>
<evidence type="ECO:0000313" key="3">
    <source>
        <dbReference type="Proteomes" id="UP000633943"/>
    </source>
</evidence>
<evidence type="ECO:0000256" key="1">
    <source>
        <dbReference type="SAM" id="Phobius"/>
    </source>
</evidence>
<reference evidence="2 3" key="1">
    <citation type="submission" date="2019-12" db="EMBL/GenBank/DDBJ databases">
        <title>Comparative genomics gives insights into the taxonomy of the Azoarcus-Aromatoleum group and reveals separate origins of nif in the plant-associated Azoarcus and non-plant-associated Aromatoleum sub-groups.</title>
        <authorList>
            <person name="Lafos M."/>
            <person name="Maluk M."/>
            <person name="Batista M."/>
            <person name="Junghare M."/>
            <person name="Carmona M."/>
            <person name="Faoro H."/>
            <person name="Cruz L.M."/>
            <person name="Battistoni F."/>
            <person name="De Souza E."/>
            <person name="Pedrosa F."/>
            <person name="Chen W.-M."/>
            <person name="Poole P.S."/>
            <person name="Dixon R.A."/>
            <person name="James E.K."/>
        </authorList>
    </citation>
    <scope>NUCLEOTIDE SEQUENCE [LARGE SCALE GENOMIC DNA]</scope>
    <source>
        <strain evidence="2 3">PbN1</strain>
    </source>
</reference>
<comment type="caution">
    <text evidence="2">The sequence shown here is derived from an EMBL/GenBank/DDBJ whole genome shotgun (WGS) entry which is preliminary data.</text>
</comment>
<dbReference type="RefSeq" id="WP_169204179.1">
    <property type="nucleotide sequence ID" value="NZ_WTVP01000101.1"/>
</dbReference>
<keyword evidence="1" id="KW-0812">Transmembrane</keyword>
<keyword evidence="1" id="KW-1133">Transmembrane helix</keyword>
<feature type="transmembrane region" description="Helical" evidence="1">
    <location>
        <begin position="12"/>
        <end position="33"/>
    </location>
</feature>
<accession>A0ABX1P1M4</accession>
<keyword evidence="1" id="KW-0472">Membrane</keyword>
<dbReference type="Proteomes" id="UP000633943">
    <property type="component" value="Unassembled WGS sequence"/>
</dbReference>
<gene>
    <name evidence="2" type="ORF">GPA24_19555</name>
</gene>
<sequence length="213" mass="23445">MSDLLNFLNDNSGAFNVLFSAVVAVATVVYAVLTARLVRETERLRAAATEPALEVTYRSCDEAMSLLEIVIKNIGSGPAYGIRFAFTADSATPGAEALLKPLRELKSFQTGLNVLLPGQEFTSYWTDVRQQFEEKTKTIVTVTTTCRSATGDGYERTHVVDLSELQGVSRVGTPPLLSIARHVQKLQEDVHKLATGFRRLSVDSYSQVDRDKK</sequence>
<evidence type="ECO:0000313" key="2">
    <source>
        <dbReference type="EMBL" id="NMG17686.1"/>
    </source>
</evidence>
<protein>
    <submittedName>
        <fullName evidence="2">Uncharacterized protein</fullName>
    </submittedName>
</protein>
<dbReference type="EMBL" id="WTVP01000101">
    <property type="protein sequence ID" value="NMG17686.1"/>
    <property type="molecule type" value="Genomic_DNA"/>
</dbReference>